<dbReference type="InterPro" id="IPR036249">
    <property type="entry name" value="Thioredoxin-like_sf"/>
</dbReference>
<evidence type="ECO:0000256" key="1">
    <source>
        <dbReference type="ARBA" id="ARBA00004196"/>
    </source>
</evidence>
<comment type="subcellular location">
    <subcellularLocation>
        <location evidence="1">Cell envelope</location>
    </subcellularLocation>
</comment>
<dbReference type="InterPro" id="IPR013740">
    <property type="entry name" value="Redoxin"/>
</dbReference>
<dbReference type="InterPro" id="IPR006311">
    <property type="entry name" value="TAT_signal"/>
</dbReference>
<keyword evidence="2" id="KW-0201">Cytochrome c-type biogenesis</keyword>
<name>A0ABQ0QLU2_9PROT</name>
<evidence type="ECO:0000259" key="4">
    <source>
        <dbReference type="PROSITE" id="PS51352"/>
    </source>
</evidence>
<dbReference type="PROSITE" id="PS51318">
    <property type="entry name" value="TAT"/>
    <property type="match status" value="1"/>
</dbReference>
<dbReference type="InterPro" id="IPR050553">
    <property type="entry name" value="Thioredoxin_ResA/DsbE_sf"/>
</dbReference>
<dbReference type="Pfam" id="PF08534">
    <property type="entry name" value="Redoxin"/>
    <property type="match status" value="1"/>
</dbReference>
<dbReference type="SUPFAM" id="SSF52833">
    <property type="entry name" value="Thioredoxin-like"/>
    <property type="match status" value="1"/>
</dbReference>
<evidence type="ECO:0000256" key="3">
    <source>
        <dbReference type="ARBA" id="ARBA00023284"/>
    </source>
</evidence>
<comment type="caution">
    <text evidence="5">The sequence shown here is derived from an EMBL/GenBank/DDBJ whole genome shotgun (WGS) entry which is preliminary data.</text>
</comment>
<evidence type="ECO:0000313" key="5">
    <source>
        <dbReference type="EMBL" id="GBR49790.1"/>
    </source>
</evidence>
<evidence type="ECO:0000313" key="6">
    <source>
        <dbReference type="Proteomes" id="UP001062443"/>
    </source>
</evidence>
<dbReference type="EMBL" id="BAQB01000134">
    <property type="protein sequence ID" value="GBR49790.1"/>
    <property type="molecule type" value="Genomic_DNA"/>
</dbReference>
<dbReference type="PROSITE" id="PS00194">
    <property type="entry name" value="THIOREDOXIN_1"/>
    <property type="match status" value="1"/>
</dbReference>
<dbReference type="PANTHER" id="PTHR42852:SF13">
    <property type="entry name" value="PROTEIN DIPZ"/>
    <property type="match status" value="1"/>
</dbReference>
<dbReference type="PANTHER" id="PTHR42852">
    <property type="entry name" value="THIOL:DISULFIDE INTERCHANGE PROTEIN DSBE"/>
    <property type="match status" value="1"/>
</dbReference>
<organism evidence="5 6">
    <name type="scientific">Neokomagataea tanensis NBRC 106556</name>
    <dbReference type="NCBI Taxonomy" id="1223519"/>
    <lineage>
        <taxon>Bacteria</taxon>
        <taxon>Pseudomonadati</taxon>
        <taxon>Pseudomonadota</taxon>
        <taxon>Alphaproteobacteria</taxon>
        <taxon>Acetobacterales</taxon>
        <taxon>Acetobacteraceae</taxon>
        <taxon>Neokomagataea</taxon>
    </lineage>
</organism>
<feature type="domain" description="Thioredoxin" evidence="4">
    <location>
        <begin position="50"/>
        <end position="219"/>
    </location>
</feature>
<dbReference type="PROSITE" id="PS51352">
    <property type="entry name" value="THIOREDOXIN_2"/>
    <property type="match status" value="1"/>
</dbReference>
<evidence type="ECO:0000256" key="2">
    <source>
        <dbReference type="ARBA" id="ARBA00022748"/>
    </source>
</evidence>
<gene>
    <name evidence="5" type="ORF">AA106556_2129</name>
</gene>
<proteinExistence type="predicted"/>
<protein>
    <submittedName>
        <fullName evidence="5">Thiol:disulfide interchange protein II</fullName>
    </submittedName>
</protein>
<dbReference type="Gene3D" id="3.40.30.10">
    <property type="entry name" value="Glutaredoxin"/>
    <property type="match status" value="1"/>
</dbReference>
<dbReference type="CDD" id="cd02966">
    <property type="entry name" value="TlpA_like_family"/>
    <property type="match status" value="1"/>
</dbReference>
<accession>A0ABQ0QLU2</accession>
<keyword evidence="6" id="KW-1185">Reference proteome</keyword>
<dbReference type="Proteomes" id="UP001062443">
    <property type="component" value="Unassembled WGS sequence"/>
</dbReference>
<dbReference type="InterPro" id="IPR013766">
    <property type="entry name" value="Thioredoxin_domain"/>
</dbReference>
<dbReference type="RefSeq" id="WP_084367252.1">
    <property type="nucleotide sequence ID" value="NZ_BAQB01000134.1"/>
</dbReference>
<keyword evidence="3" id="KW-0676">Redox-active center</keyword>
<reference evidence="5" key="1">
    <citation type="submission" date="2013-04" db="EMBL/GenBank/DDBJ databases">
        <title>The genome sequencing project of 58 acetic acid bacteria.</title>
        <authorList>
            <person name="Okamoto-Kainuma A."/>
            <person name="Ishikawa M."/>
            <person name="Umino S."/>
            <person name="Koizumi Y."/>
            <person name="Shiwa Y."/>
            <person name="Yoshikawa H."/>
            <person name="Matsutani M."/>
            <person name="Matsushita K."/>
        </authorList>
    </citation>
    <scope>NUCLEOTIDE SEQUENCE</scope>
    <source>
        <strain evidence="5">NBRC 106556</strain>
    </source>
</reference>
<dbReference type="InterPro" id="IPR017937">
    <property type="entry name" value="Thioredoxin_CS"/>
</dbReference>
<sequence>MTVSRRNLMSWGAGLVGVGAFGSARFVRAAEAAAAADDAAPFRVESFGRLAQPKALPNLSVQNEQGAEVSLAHWVGRPFILHFWATWCGPCKRELPSVNATAKALGSNGPAIVAVGVRGSTIPKVRAFYDAHGIDTLPALIDPNSDALTASADVPAALASLRQTDPTFKIPDDKAQGIAQHAVPRSLVVNAKGEIVAISVGNMDWSPEAVRRTVDALVG</sequence>